<dbReference type="PANTHER" id="PTHR35871">
    <property type="entry name" value="EXPRESSED PROTEIN"/>
    <property type="match status" value="1"/>
</dbReference>
<dbReference type="InterPro" id="IPR036397">
    <property type="entry name" value="RNaseH_sf"/>
</dbReference>
<dbReference type="HOGENOM" id="CLU_005726_2_4_1"/>
<evidence type="ECO:0000313" key="2">
    <source>
        <dbReference type="Proteomes" id="UP000054279"/>
    </source>
</evidence>
<accession>A0A0C9W2X9</accession>
<gene>
    <name evidence="1" type="ORF">M422DRAFT_250467</name>
</gene>
<organism evidence="1 2">
    <name type="scientific">Sphaerobolus stellatus (strain SS14)</name>
    <dbReference type="NCBI Taxonomy" id="990650"/>
    <lineage>
        <taxon>Eukaryota</taxon>
        <taxon>Fungi</taxon>
        <taxon>Dikarya</taxon>
        <taxon>Basidiomycota</taxon>
        <taxon>Agaricomycotina</taxon>
        <taxon>Agaricomycetes</taxon>
        <taxon>Phallomycetidae</taxon>
        <taxon>Geastrales</taxon>
        <taxon>Sphaerobolaceae</taxon>
        <taxon>Sphaerobolus</taxon>
    </lineage>
</organism>
<proteinExistence type="predicted"/>
<evidence type="ECO:0000313" key="1">
    <source>
        <dbReference type="EMBL" id="KIJ46040.1"/>
    </source>
</evidence>
<dbReference type="PANTHER" id="PTHR35871:SF1">
    <property type="entry name" value="CXC1-LIKE CYSTEINE CLUSTER ASSOCIATED WITH KDZ TRANSPOSASES DOMAIN-CONTAINING PROTEIN"/>
    <property type="match status" value="1"/>
</dbReference>
<keyword evidence="2" id="KW-1185">Reference proteome</keyword>
<dbReference type="EMBL" id="KN837109">
    <property type="protein sequence ID" value="KIJ46040.1"/>
    <property type="molecule type" value="Genomic_DNA"/>
</dbReference>
<dbReference type="Gene3D" id="3.30.420.10">
    <property type="entry name" value="Ribonuclease H-like superfamily/Ribonuclease H"/>
    <property type="match status" value="1"/>
</dbReference>
<dbReference type="AlphaFoldDB" id="A0A0C9W2X9"/>
<reference evidence="1 2" key="1">
    <citation type="submission" date="2014-06" db="EMBL/GenBank/DDBJ databases">
        <title>Evolutionary Origins and Diversification of the Mycorrhizal Mutualists.</title>
        <authorList>
            <consortium name="DOE Joint Genome Institute"/>
            <consortium name="Mycorrhizal Genomics Consortium"/>
            <person name="Kohler A."/>
            <person name="Kuo A."/>
            <person name="Nagy L.G."/>
            <person name="Floudas D."/>
            <person name="Copeland A."/>
            <person name="Barry K.W."/>
            <person name="Cichocki N."/>
            <person name="Veneault-Fourrey C."/>
            <person name="LaButti K."/>
            <person name="Lindquist E.A."/>
            <person name="Lipzen A."/>
            <person name="Lundell T."/>
            <person name="Morin E."/>
            <person name="Murat C."/>
            <person name="Riley R."/>
            <person name="Ohm R."/>
            <person name="Sun H."/>
            <person name="Tunlid A."/>
            <person name="Henrissat B."/>
            <person name="Grigoriev I.V."/>
            <person name="Hibbett D.S."/>
            <person name="Martin F."/>
        </authorList>
    </citation>
    <scope>NUCLEOTIDE SEQUENCE [LARGE SCALE GENOMIC DNA]</scope>
    <source>
        <strain evidence="1 2">SS14</strain>
    </source>
</reference>
<sequence>MILQGGDRRQTLTDASECAAESQGFAPKWGGRMVRSWVSHWIKSRDLPDSKHGCQSKVYSLLDDPEICTALRSYLQTNEWSMNPQKLSGFTKNKLLPDDAKKYLQNIVEKEMPNGLKKYMELELFPRIHVKVGKGISLRTAHRWLYKEGFKYTAHKKALYYDGHESVGWLKEASKTLEYGKNYDGFWNGELFVKQLKEDFVPAFQNAHGPGYQALVMVDNSQGHSAYSEDALLSSCMNMNPGGKQAKLRNGWFMQNGIHITQEMNFPATHPEFPGQPKGMKQILIKRGLFRRNIAMVCKKKKDGTGGKCQTGATDCCAKRILDLQPDFTEQKSLVQEVIEASGHLCIFLPKFHCELNFIEFFWGAVKRYLCEHCDYTFKTLQDNMPKALESVSIQTI</sequence>
<dbReference type="OrthoDB" id="3218065at2759"/>
<dbReference type="Proteomes" id="UP000054279">
    <property type="component" value="Unassembled WGS sequence"/>
</dbReference>
<name>A0A0C9W2X9_SPHS4</name>
<evidence type="ECO:0008006" key="3">
    <source>
        <dbReference type="Google" id="ProtNLM"/>
    </source>
</evidence>
<protein>
    <recommendedName>
        <fullName evidence="3">Tc1-like transposase DDE domain-containing protein</fullName>
    </recommendedName>
</protein>
<dbReference type="GO" id="GO:0003676">
    <property type="term" value="F:nucleic acid binding"/>
    <property type="evidence" value="ECO:0007669"/>
    <property type="project" value="InterPro"/>
</dbReference>